<dbReference type="SMART" id="SM00240">
    <property type="entry name" value="FHA"/>
    <property type="match status" value="1"/>
</dbReference>
<organism evidence="3 4">
    <name type="scientific">Pegethrix bostrychoides GSE-TBD4-15B</name>
    <dbReference type="NCBI Taxonomy" id="2839662"/>
    <lineage>
        <taxon>Bacteria</taxon>
        <taxon>Bacillati</taxon>
        <taxon>Cyanobacteriota</taxon>
        <taxon>Cyanophyceae</taxon>
        <taxon>Oculatellales</taxon>
        <taxon>Oculatellaceae</taxon>
        <taxon>Pegethrix</taxon>
    </lineage>
</organism>
<feature type="compositionally biased region" description="Low complexity" evidence="1">
    <location>
        <begin position="86"/>
        <end position="97"/>
    </location>
</feature>
<name>A0A951P7G7_9CYAN</name>
<dbReference type="InterPro" id="IPR008984">
    <property type="entry name" value="SMAD_FHA_dom_sf"/>
</dbReference>
<reference evidence="3" key="2">
    <citation type="journal article" date="2022" name="Microbiol. Resour. Announc.">
        <title>Metagenome Sequencing to Explore Phylogenomics of Terrestrial Cyanobacteria.</title>
        <authorList>
            <person name="Ward R.D."/>
            <person name="Stajich J.E."/>
            <person name="Johansen J.R."/>
            <person name="Huntemann M."/>
            <person name="Clum A."/>
            <person name="Foster B."/>
            <person name="Foster B."/>
            <person name="Roux S."/>
            <person name="Palaniappan K."/>
            <person name="Varghese N."/>
            <person name="Mukherjee S."/>
            <person name="Reddy T.B.K."/>
            <person name="Daum C."/>
            <person name="Copeland A."/>
            <person name="Chen I.A."/>
            <person name="Ivanova N.N."/>
            <person name="Kyrpides N.C."/>
            <person name="Shapiro N."/>
            <person name="Eloe-Fadrosh E.A."/>
            <person name="Pietrasiak N."/>
        </authorList>
    </citation>
    <scope>NUCLEOTIDE SEQUENCE</scope>
    <source>
        <strain evidence="3">GSE-TBD4-15B</strain>
    </source>
</reference>
<reference evidence="3" key="1">
    <citation type="submission" date="2021-05" db="EMBL/GenBank/DDBJ databases">
        <authorList>
            <person name="Pietrasiak N."/>
            <person name="Ward R."/>
            <person name="Stajich J.E."/>
            <person name="Kurbessoian T."/>
        </authorList>
    </citation>
    <scope>NUCLEOTIDE SEQUENCE</scope>
    <source>
        <strain evidence="3">GSE-TBD4-15B</strain>
    </source>
</reference>
<sequence length="219" mass="23418">MLTSYLCPQGHNSLEPDYCSECGAKIQNLSADADVSMSKSISTVICPDCSTEHNPSDGQFCGTCGHNFTTGARGEIPLPPEPSPGSSPAASPAAHSTPTIGQWTVTVSVDPALRDPLSPPAPERSEQQILLEKPVNLIGRTSQIRAIYPEINLDFDDAVSQRHGLLSLQSDGSLIFRDILSSNGTRLNGVDVTVMADLPLQDHDELTLGHWTKLTVRSS</sequence>
<dbReference type="Proteomes" id="UP000707356">
    <property type="component" value="Unassembled WGS sequence"/>
</dbReference>
<gene>
    <name evidence="3" type="ORF">KME07_01835</name>
</gene>
<protein>
    <submittedName>
        <fullName evidence="3">FHA domain-containing protein</fullName>
    </submittedName>
</protein>
<feature type="domain" description="FHA" evidence="2">
    <location>
        <begin position="136"/>
        <end position="192"/>
    </location>
</feature>
<feature type="region of interest" description="Disordered" evidence="1">
    <location>
        <begin position="72"/>
        <end position="97"/>
    </location>
</feature>
<accession>A0A951P7G7</accession>
<dbReference type="InterPro" id="IPR000253">
    <property type="entry name" value="FHA_dom"/>
</dbReference>
<dbReference type="AlphaFoldDB" id="A0A951P7G7"/>
<dbReference type="Gene3D" id="2.60.200.20">
    <property type="match status" value="1"/>
</dbReference>
<proteinExistence type="predicted"/>
<evidence type="ECO:0000313" key="3">
    <source>
        <dbReference type="EMBL" id="MBW4464164.1"/>
    </source>
</evidence>
<comment type="caution">
    <text evidence="3">The sequence shown here is derived from an EMBL/GenBank/DDBJ whole genome shotgun (WGS) entry which is preliminary data.</text>
</comment>
<dbReference type="EMBL" id="JAHHHV010000007">
    <property type="protein sequence ID" value="MBW4464164.1"/>
    <property type="molecule type" value="Genomic_DNA"/>
</dbReference>
<dbReference type="Pfam" id="PF00498">
    <property type="entry name" value="FHA"/>
    <property type="match status" value="1"/>
</dbReference>
<dbReference type="SUPFAM" id="SSF49879">
    <property type="entry name" value="SMAD/FHA domain"/>
    <property type="match status" value="1"/>
</dbReference>
<dbReference type="PROSITE" id="PS50006">
    <property type="entry name" value="FHA_DOMAIN"/>
    <property type="match status" value="1"/>
</dbReference>
<evidence type="ECO:0000259" key="2">
    <source>
        <dbReference type="PROSITE" id="PS50006"/>
    </source>
</evidence>
<evidence type="ECO:0000256" key="1">
    <source>
        <dbReference type="SAM" id="MobiDB-lite"/>
    </source>
</evidence>
<evidence type="ECO:0000313" key="4">
    <source>
        <dbReference type="Proteomes" id="UP000707356"/>
    </source>
</evidence>